<reference evidence="1" key="1">
    <citation type="submission" date="2013-07" db="EMBL/GenBank/DDBJ databases">
        <title>The genome of an arbuscular mycorrhizal fungus provides insights into the evolution of the oldest plant symbiosis.</title>
        <authorList>
            <consortium name="DOE Joint Genome Institute"/>
            <person name="Tisserant E."/>
            <person name="Malbreil M."/>
            <person name="Kuo A."/>
            <person name="Kohler A."/>
            <person name="Symeonidi A."/>
            <person name="Balestrini R."/>
            <person name="Charron P."/>
            <person name="Duensing N."/>
            <person name="Frei-dit-Frey N."/>
            <person name="Gianinazzi-Pearson V."/>
            <person name="Gilbert B."/>
            <person name="Handa Y."/>
            <person name="Hijri M."/>
            <person name="Kaul R."/>
            <person name="Kawaguchi M."/>
            <person name="Krajinski F."/>
            <person name="Lammers P."/>
            <person name="Lapierre D."/>
            <person name="Masclaux F.G."/>
            <person name="Murat C."/>
            <person name="Morin E."/>
            <person name="Ndikumana S."/>
            <person name="Pagni M."/>
            <person name="Petitpierre D."/>
            <person name="Requena N."/>
            <person name="Rosikiewicz P."/>
            <person name="Riley R."/>
            <person name="Saito K."/>
            <person name="San Clemente H."/>
            <person name="Shapiro H."/>
            <person name="van Tuinen D."/>
            <person name="Becard G."/>
            <person name="Bonfante P."/>
            <person name="Paszkowski U."/>
            <person name="Shachar-Hill Y."/>
            <person name="Young J.P."/>
            <person name="Sanders I.R."/>
            <person name="Henrissat B."/>
            <person name="Rensing S.A."/>
            <person name="Grigoriev I.V."/>
            <person name="Corradi N."/>
            <person name="Roux C."/>
            <person name="Martin F."/>
        </authorList>
    </citation>
    <scope>NUCLEOTIDE SEQUENCE</scope>
    <source>
        <strain evidence="1">DAOM 197198</strain>
    </source>
</reference>
<dbReference type="PANTHER" id="PTHR46579">
    <property type="entry name" value="F5/8 TYPE C DOMAIN-CONTAINING PROTEIN-RELATED"/>
    <property type="match status" value="1"/>
</dbReference>
<organism evidence="1">
    <name type="scientific">Rhizophagus irregularis (strain DAOM 181602 / DAOM 197198 / MUCL 43194)</name>
    <name type="common">Arbuscular mycorrhizal fungus</name>
    <name type="synonym">Glomus intraradices</name>
    <dbReference type="NCBI Taxonomy" id="747089"/>
    <lineage>
        <taxon>Eukaryota</taxon>
        <taxon>Fungi</taxon>
        <taxon>Fungi incertae sedis</taxon>
        <taxon>Mucoromycota</taxon>
        <taxon>Glomeromycotina</taxon>
        <taxon>Glomeromycetes</taxon>
        <taxon>Glomerales</taxon>
        <taxon>Glomeraceae</taxon>
        <taxon>Rhizophagus</taxon>
    </lineage>
</organism>
<dbReference type="HOGENOM" id="CLU_1154087_0_0_1"/>
<feature type="non-terminal residue" evidence="1">
    <location>
        <position position="1"/>
    </location>
</feature>
<protein>
    <submittedName>
        <fullName evidence="1">Uncharacterized protein</fullName>
    </submittedName>
</protein>
<dbReference type="EMBL" id="KI277835">
    <property type="protein sequence ID" value="ESA19912.1"/>
    <property type="molecule type" value="Genomic_DNA"/>
</dbReference>
<dbReference type="AlphaFoldDB" id="U9UJQ0"/>
<name>U9UJQ0_RHIID</name>
<evidence type="ECO:0000313" key="1">
    <source>
        <dbReference type="EMBL" id="ESA19912.1"/>
    </source>
</evidence>
<dbReference type="PANTHER" id="PTHR46579:SF2">
    <property type="entry name" value="C2H2-TYPE DOMAIN-CONTAINING PROTEIN"/>
    <property type="match status" value="1"/>
</dbReference>
<accession>U9UJQ0</accession>
<dbReference type="eggNOG" id="ENOG502S0SA">
    <property type="taxonomic scope" value="Eukaryota"/>
</dbReference>
<sequence length="241" mass="27944">KIGGFSSHSSKRGCYRCDHSFSTIQDSNTGYWKPDFSNFNANLPQRSKEKHQSIAYKFKNSSSTIRNQIFTEHGIRWTPLIKLPYIDIQRFIVIDPMHNLYLGTAKRIMKKWTSGEQPLISVHDLKKIQSIIDATPPPSDIGRIPHKIASQFAGFSADQWKSWCLIYSTLTLRDILPEEHRQYWQSFVDCLLLWGQTIITREEIEYGDFAIKDFLAKVKSIWGQKLQLQICICICILKIVC</sequence>
<gene>
    <name evidence="1" type="ORF">GLOINDRAFT_75285</name>
</gene>
<proteinExistence type="predicted"/>